<dbReference type="AlphaFoldDB" id="A0AAV4N0Z4"/>
<dbReference type="Proteomes" id="UP001054837">
    <property type="component" value="Unassembled WGS sequence"/>
</dbReference>
<dbReference type="PANTHER" id="PTHR19446">
    <property type="entry name" value="REVERSE TRANSCRIPTASES"/>
    <property type="match status" value="1"/>
</dbReference>
<dbReference type="PROSITE" id="PS50878">
    <property type="entry name" value="RT_POL"/>
    <property type="match status" value="1"/>
</dbReference>
<dbReference type="InterPro" id="IPR043502">
    <property type="entry name" value="DNA/RNA_pol_sf"/>
</dbReference>
<reference evidence="2 3" key="1">
    <citation type="submission" date="2021-06" db="EMBL/GenBank/DDBJ databases">
        <title>Caerostris darwini draft genome.</title>
        <authorList>
            <person name="Kono N."/>
            <person name="Arakawa K."/>
        </authorList>
    </citation>
    <scope>NUCLEOTIDE SEQUENCE [LARGE SCALE GENOMIC DNA]</scope>
</reference>
<evidence type="ECO:0000313" key="2">
    <source>
        <dbReference type="EMBL" id="GIX77336.1"/>
    </source>
</evidence>
<feature type="domain" description="Reverse transcriptase" evidence="1">
    <location>
        <begin position="1"/>
        <end position="139"/>
    </location>
</feature>
<accession>A0AAV4N0Z4</accession>
<organism evidence="2 3">
    <name type="scientific">Caerostris darwini</name>
    <dbReference type="NCBI Taxonomy" id="1538125"/>
    <lineage>
        <taxon>Eukaryota</taxon>
        <taxon>Metazoa</taxon>
        <taxon>Ecdysozoa</taxon>
        <taxon>Arthropoda</taxon>
        <taxon>Chelicerata</taxon>
        <taxon>Arachnida</taxon>
        <taxon>Araneae</taxon>
        <taxon>Araneomorphae</taxon>
        <taxon>Entelegynae</taxon>
        <taxon>Araneoidea</taxon>
        <taxon>Araneidae</taxon>
        <taxon>Caerostris</taxon>
    </lineage>
</organism>
<keyword evidence="2" id="KW-0808">Transferase</keyword>
<dbReference type="Pfam" id="PF00078">
    <property type="entry name" value="RVT_1"/>
    <property type="match status" value="1"/>
</dbReference>
<keyword evidence="3" id="KW-1185">Reference proteome</keyword>
<dbReference type="GO" id="GO:0003964">
    <property type="term" value="F:RNA-directed DNA polymerase activity"/>
    <property type="evidence" value="ECO:0007669"/>
    <property type="project" value="UniProtKB-KW"/>
</dbReference>
<dbReference type="InterPro" id="IPR000477">
    <property type="entry name" value="RT_dom"/>
</dbReference>
<name>A0AAV4N0Z4_9ARAC</name>
<proteinExistence type="predicted"/>
<dbReference type="EMBL" id="BPLQ01001003">
    <property type="protein sequence ID" value="GIX77336.1"/>
    <property type="molecule type" value="Genomic_DNA"/>
</dbReference>
<gene>
    <name evidence="2" type="primary">R1A1-elementORF2_10</name>
    <name evidence="2" type="ORF">CDAR_276621</name>
</gene>
<dbReference type="SUPFAM" id="SSF56672">
    <property type="entry name" value="DNA/RNA polymerases"/>
    <property type="match status" value="1"/>
</dbReference>
<comment type="caution">
    <text evidence="2">The sequence shown here is derived from an EMBL/GenBank/DDBJ whole genome shotgun (WGS) entry which is preliminary data.</text>
</comment>
<sequence length="139" mass="15546">MDYHNDPISKKHLTCIISIDMSNAFNSVNWHLLMQKINRLQIPSYLKVAINSFLSERSVALHYTSKTYNEGVPQGSNLGPVLWNIFINEILGLDFGRNVKIQAFADGILIIIQSQQPTASLKAAKSPCKPYKTGPMITV</sequence>
<evidence type="ECO:0000259" key="1">
    <source>
        <dbReference type="PROSITE" id="PS50878"/>
    </source>
</evidence>
<keyword evidence="2" id="KW-0695">RNA-directed DNA polymerase</keyword>
<keyword evidence="2" id="KW-0548">Nucleotidyltransferase</keyword>
<protein>
    <submittedName>
        <fullName evidence="2">Reverse transcriptase domain-containing protein</fullName>
    </submittedName>
</protein>
<evidence type="ECO:0000313" key="3">
    <source>
        <dbReference type="Proteomes" id="UP001054837"/>
    </source>
</evidence>